<evidence type="ECO:0000313" key="1">
    <source>
        <dbReference type="EMBL" id="PNX59254.1"/>
    </source>
</evidence>
<reference evidence="1 2" key="2">
    <citation type="journal article" date="2017" name="Front. Plant Sci.">
        <title>Gene Classification and Mining of Molecular Markers Useful in Red Clover (Trifolium pratense) Breeding.</title>
        <authorList>
            <person name="Istvanek J."/>
            <person name="Dluhosova J."/>
            <person name="Dluhos P."/>
            <person name="Patkova L."/>
            <person name="Nedelnik J."/>
            <person name="Repkova J."/>
        </authorList>
    </citation>
    <scope>NUCLEOTIDE SEQUENCE [LARGE SCALE GENOMIC DNA]</scope>
    <source>
        <strain evidence="2">cv. Tatra</strain>
        <tissue evidence="1">Young leaves</tissue>
    </source>
</reference>
<accession>A0A2K3JYZ9</accession>
<dbReference type="AlphaFoldDB" id="A0A2K3JYZ9"/>
<organism evidence="1 2">
    <name type="scientific">Trifolium pratense</name>
    <name type="common">Red clover</name>
    <dbReference type="NCBI Taxonomy" id="57577"/>
    <lineage>
        <taxon>Eukaryota</taxon>
        <taxon>Viridiplantae</taxon>
        <taxon>Streptophyta</taxon>
        <taxon>Embryophyta</taxon>
        <taxon>Tracheophyta</taxon>
        <taxon>Spermatophyta</taxon>
        <taxon>Magnoliopsida</taxon>
        <taxon>eudicotyledons</taxon>
        <taxon>Gunneridae</taxon>
        <taxon>Pentapetalae</taxon>
        <taxon>rosids</taxon>
        <taxon>fabids</taxon>
        <taxon>Fabales</taxon>
        <taxon>Fabaceae</taxon>
        <taxon>Papilionoideae</taxon>
        <taxon>50 kb inversion clade</taxon>
        <taxon>NPAAA clade</taxon>
        <taxon>Hologalegina</taxon>
        <taxon>IRL clade</taxon>
        <taxon>Trifolieae</taxon>
        <taxon>Trifolium</taxon>
    </lineage>
</organism>
<sequence length="89" mass="9722">MGADRNEGGISNSWRSVGSCFCGGGFWSQLCQLQSRVVNLLLVLESFFRDSSGGIICLGGFDDGLVLWSWVLMLRFRQPLPRCHAVGPG</sequence>
<gene>
    <name evidence="1" type="ORF">L195_g051324</name>
</gene>
<reference evidence="1 2" key="1">
    <citation type="journal article" date="2014" name="Am. J. Bot.">
        <title>Genome assembly and annotation for red clover (Trifolium pratense; Fabaceae).</title>
        <authorList>
            <person name="Istvanek J."/>
            <person name="Jaros M."/>
            <person name="Krenek A."/>
            <person name="Repkova J."/>
        </authorList>
    </citation>
    <scope>NUCLEOTIDE SEQUENCE [LARGE SCALE GENOMIC DNA]</scope>
    <source>
        <strain evidence="2">cv. Tatra</strain>
        <tissue evidence="1">Young leaves</tissue>
    </source>
</reference>
<dbReference type="EMBL" id="ASHM01080324">
    <property type="protein sequence ID" value="PNX59254.1"/>
    <property type="molecule type" value="Genomic_DNA"/>
</dbReference>
<protein>
    <submittedName>
        <fullName evidence="1">Uncharacterized protein</fullName>
    </submittedName>
</protein>
<proteinExistence type="predicted"/>
<evidence type="ECO:0000313" key="2">
    <source>
        <dbReference type="Proteomes" id="UP000236291"/>
    </source>
</evidence>
<comment type="caution">
    <text evidence="1">The sequence shown here is derived from an EMBL/GenBank/DDBJ whole genome shotgun (WGS) entry which is preliminary data.</text>
</comment>
<dbReference type="Proteomes" id="UP000236291">
    <property type="component" value="Unassembled WGS sequence"/>
</dbReference>
<name>A0A2K3JYZ9_TRIPR</name>